<evidence type="ECO:0000313" key="7">
    <source>
        <dbReference type="EMBL" id="KAE9587520.1"/>
    </source>
</evidence>
<keyword evidence="4" id="KW-0687">Ribonucleoprotein</keyword>
<sequence length="66" mass="7897">MLTNWYTTETRLHKLRDLTEKKMGRLNYLPKRDAAMMKRQLSHLETYLGDIKYVVGLPDIVIIIYQ</sequence>
<comment type="subcellular location">
    <subcellularLocation>
        <location evidence="1">Plastid</location>
    </subcellularLocation>
</comment>
<organism evidence="7 8">
    <name type="scientific">Lupinus albus</name>
    <name type="common">White lupine</name>
    <name type="synonym">Lupinus termis</name>
    <dbReference type="NCBI Taxonomy" id="3870"/>
    <lineage>
        <taxon>Eukaryota</taxon>
        <taxon>Viridiplantae</taxon>
        <taxon>Streptophyta</taxon>
        <taxon>Embryophyta</taxon>
        <taxon>Tracheophyta</taxon>
        <taxon>Spermatophyta</taxon>
        <taxon>Magnoliopsida</taxon>
        <taxon>eudicotyledons</taxon>
        <taxon>Gunneridae</taxon>
        <taxon>Pentapetalae</taxon>
        <taxon>rosids</taxon>
        <taxon>fabids</taxon>
        <taxon>Fabales</taxon>
        <taxon>Fabaceae</taxon>
        <taxon>Papilionoideae</taxon>
        <taxon>50 kb inversion clade</taxon>
        <taxon>genistoids sensu lato</taxon>
        <taxon>core genistoids</taxon>
        <taxon>Genisteae</taxon>
        <taxon>Lupinus</taxon>
    </lineage>
</organism>
<dbReference type="Gene3D" id="1.10.287.610">
    <property type="entry name" value="Helix hairpin bin"/>
    <property type="match status" value="1"/>
</dbReference>
<comment type="caution">
    <text evidence="7">The sequence shown here is derived from an EMBL/GenBank/DDBJ whole genome shotgun (WGS) entry which is preliminary data.</text>
</comment>
<comment type="similarity">
    <text evidence="2">Belongs to the universal ribosomal protein uS2 family.</text>
</comment>
<dbReference type="FunFam" id="1.10.287.610:FF:000001">
    <property type="entry name" value="30S ribosomal protein S2"/>
    <property type="match status" value="1"/>
</dbReference>
<dbReference type="EMBL" id="WOCE01000023">
    <property type="protein sequence ID" value="KAE9587520.1"/>
    <property type="molecule type" value="Genomic_DNA"/>
</dbReference>
<evidence type="ECO:0000256" key="4">
    <source>
        <dbReference type="ARBA" id="ARBA00023274"/>
    </source>
</evidence>
<proteinExistence type="inferred from homology"/>
<accession>A0A6A4NDK0</accession>
<dbReference type="InterPro" id="IPR001865">
    <property type="entry name" value="Ribosomal_uS2"/>
</dbReference>
<evidence type="ECO:0000256" key="2">
    <source>
        <dbReference type="ARBA" id="ARBA00006242"/>
    </source>
</evidence>
<gene>
    <name evidence="7" type="ORF">Lalb_Chr23g0274551</name>
</gene>
<dbReference type="Pfam" id="PF00318">
    <property type="entry name" value="Ribosomal_S2"/>
    <property type="match status" value="1"/>
</dbReference>
<evidence type="ECO:0000256" key="6">
    <source>
        <dbReference type="ARBA" id="ARBA00035546"/>
    </source>
</evidence>
<dbReference type="Proteomes" id="UP000447434">
    <property type="component" value="Chromosome 23"/>
</dbReference>
<evidence type="ECO:0000313" key="8">
    <source>
        <dbReference type="Proteomes" id="UP000447434"/>
    </source>
</evidence>
<dbReference type="SUPFAM" id="SSF52313">
    <property type="entry name" value="Ribosomal protein S2"/>
    <property type="match status" value="1"/>
</dbReference>
<protein>
    <recommendedName>
        <fullName evidence="5">Small ribosomal subunit protein uS2c</fullName>
    </recommendedName>
    <alternativeName>
        <fullName evidence="6">30S ribosomal protein S2, chloroplastic</fullName>
    </alternativeName>
</protein>
<dbReference type="InterPro" id="IPR023591">
    <property type="entry name" value="Ribosomal_uS2_flav_dom_sf"/>
</dbReference>
<dbReference type="OrthoDB" id="565471at2759"/>
<evidence type="ECO:0000256" key="5">
    <source>
        <dbReference type="ARBA" id="ARBA00035155"/>
    </source>
</evidence>
<evidence type="ECO:0000256" key="3">
    <source>
        <dbReference type="ARBA" id="ARBA00022980"/>
    </source>
</evidence>
<dbReference type="GO" id="GO:1990904">
    <property type="term" value="C:ribonucleoprotein complex"/>
    <property type="evidence" value="ECO:0007669"/>
    <property type="project" value="UniProtKB-KW"/>
</dbReference>
<dbReference type="GO" id="GO:0009536">
    <property type="term" value="C:plastid"/>
    <property type="evidence" value="ECO:0007669"/>
    <property type="project" value="UniProtKB-SubCell"/>
</dbReference>
<dbReference type="GO" id="GO:0006412">
    <property type="term" value="P:translation"/>
    <property type="evidence" value="ECO:0007669"/>
    <property type="project" value="InterPro"/>
</dbReference>
<keyword evidence="8" id="KW-1185">Reference proteome</keyword>
<reference evidence="8" key="1">
    <citation type="journal article" date="2020" name="Nat. Commun.">
        <title>Genome sequence of the cluster root forming white lupin.</title>
        <authorList>
            <person name="Hufnagel B."/>
            <person name="Marques A."/>
            <person name="Soriano A."/>
            <person name="Marques L."/>
            <person name="Divol F."/>
            <person name="Doumas P."/>
            <person name="Sallet E."/>
            <person name="Mancinotti D."/>
            <person name="Carrere S."/>
            <person name="Marande W."/>
            <person name="Arribat S."/>
            <person name="Keller J."/>
            <person name="Huneau C."/>
            <person name="Blein T."/>
            <person name="Aime D."/>
            <person name="Laguerre M."/>
            <person name="Taylor J."/>
            <person name="Schubert V."/>
            <person name="Nelson M."/>
            <person name="Geu-Flores F."/>
            <person name="Crespi M."/>
            <person name="Gallardo-Guerrero K."/>
            <person name="Delaux P.-M."/>
            <person name="Salse J."/>
            <person name="Berges H."/>
            <person name="Guyot R."/>
            <person name="Gouzy J."/>
            <person name="Peret B."/>
        </authorList>
    </citation>
    <scope>NUCLEOTIDE SEQUENCE [LARGE SCALE GENOMIC DNA]</scope>
    <source>
        <strain evidence="8">cv. Amiga</strain>
    </source>
</reference>
<dbReference type="GO" id="GO:0005840">
    <property type="term" value="C:ribosome"/>
    <property type="evidence" value="ECO:0007669"/>
    <property type="project" value="UniProtKB-KW"/>
</dbReference>
<keyword evidence="3 7" id="KW-0689">Ribosomal protein</keyword>
<dbReference type="GO" id="GO:0003735">
    <property type="term" value="F:structural constituent of ribosome"/>
    <property type="evidence" value="ECO:0007669"/>
    <property type="project" value="InterPro"/>
</dbReference>
<evidence type="ECO:0000256" key="1">
    <source>
        <dbReference type="ARBA" id="ARBA00004474"/>
    </source>
</evidence>
<dbReference type="AlphaFoldDB" id="A0A6A4NDK0"/>
<name>A0A6A4NDK0_LUPAL</name>